<dbReference type="OrthoDB" id="5240682at2"/>
<dbReference type="InterPro" id="IPR029016">
    <property type="entry name" value="GAF-like_dom_sf"/>
</dbReference>
<dbReference type="InterPro" id="IPR000160">
    <property type="entry name" value="GGDEF_dom"/>
</dbReference>
<accession>A0A5C8ZMY9</accession>
<dbReference type="InterPro" id="IPR035919">
    <property type="entry name" value="EAL_sf"/>
</dbReference>
<dbReference type="SMART" id="SM00267">
    <property type="entry name" value="GGDEF"/>
    <property type="match status" value="1"/>
</dbReference>
<dbReference type="InterPro" id="IPR001633">
    <property type="entry name" value="EAL_dom"/>
</dbReference>
<dbReference type="Gene3D" id="3.30.450.40">
    <property type="match status" value="1"/>
</dbReference>
<dbReference type="PANTHER" id="PTHR44757">
    <property type="entry name" value="DIGUANYLATE CYCLASE DGCP"/>
    <property type="match status" value="1"/>
</dbReference>
<dbReference type="InterPro" id="IPR052155">
    <property type="entry name" value="Biofilm_reg_signaling"/>
</dbReference>
<dbReference type="Pfam" id="PF00563">
    <property type="entry name" value="EAL"/>
    <property type="match status" value="1"/>
</dbReference>
<dbReference type="CDD" id="cd01949">
    <property type="entry name" value="GGDEF"/>
    <property type="match status" value="1"/>
</dbReference>
<dbReference type="RefSeq" id="WP_147924769.1">
    <property type="nucleotide sequence ID" value="NZ_VKAC01000001.1"/>
</dbReference>
<dbReference type="EMBL" id="VKAC01000001">
    <property type="protein sequence ID" value="TXR58160.1"/>
    <property type="molecule type" value="Genomic_DNA"/>
</dbReference>
<dbReference type="SUPFAM" id="SSF55073">
    <property type="entry name" value="Nucleotide cyclase"/>
    <property type="match status" value="1"/>
</dbReference>
<dbReference type="NCBIfam" id="TIGR00254">
    <property type="entry name" value="GGDEF"/>
    <property type="match status" value="1"/>
</dbReference>
<dbReference type="PANTHER" id="PTHR44757:SF2">
    <property type="entry name" value="BIOFILM ARCHITECTURE MAINTENANCE PROTEIN MBAA"/>
    <property type="match status" value="1"/>
</dbReference>
<dbReference type="Pfam" id="PF00990">
    <property type="entry name" value="GGDEF"/>
    <property type="match status" value="1"/>
</dbReference>
<organism evidence="3 4">
    <name type="scientific">Quadrisphaera setariae</name>
    <dbReference type="NCBI Taxonomy" id="2593304"/>
    <lineage>
        <taxon>Bacteria</taxon>
        <taxon>Bacillati</taxon>
        <taxon>Actinomycetota</taxon>
        <taxon>Actinomycetes</taxon>
        <taxon>Kineosporiales</taxon>
        <taxon>Kineosporiaceae</taxon>
        <taxon>Quadrisphaera</taxon>
    </lineage>
</organism>
<dbReference type="InterPro" id="IPR003018">
    <property type="entry name" value="GAF"/>
</dbReference>
<evidence type="ECO:0000313" key="3">
    <source>
        <dbReference type="EMBL" id="TXR58160.1"/>
    </source>
</evidence>
<dbReference type="Gene3D" id="3.30.70.270">
    <property type="match status" value="1"/>
</dbReference>
<protein>
    <submittedName>
        <fullName evidence="3">Sensor domain-containing phosphodiesterase</fullName>
    </submittedName>
</protein>
<dbReference type="Pfam" id="PF01590">
    <property type="entry name" value="GAF"/>
    <property type="match status" value="1"/>
</dbReference>
<evidence type="ECO:0000259" key="2">
    <source>
        <dbReference type="PROSITE" id="PS50887"/>
    </source>
</evidence>
<dbReference type="PROSITE" id="PS50887">
    <property type="entry name" value="GGDEF"/>
    <property type="match status" value="1"/>
</dbReference>
<dbReference type="SMART" id="SM00052">
    <property type="entry name" value="EAL"/>
    <property type="match status" value="1"/>
</dbReference>
<feature type="domain" description="GGDEF" evidence="2">
    <location>
        <begin position="396"/>
        <end position="548"/>
    </location>
</feature>
<name>A0A5C8ZMY9_9ACTN</name>
<dbReference type="SUPFAM" id="SSF141868">
    <property type="entry name" value="EAL domain-like"/>
    <property type="match status" value="1"/>
</dbReference>
<sequence length="814" mass="84548">MTTAPPTAPSTALVEELRHARQLAEEAHRDTARIMQCLEALARPVETPEAVLAAGLEAMADAFEADLACLVRSGSAGSADVPRDVAAFTRGFPHDGPQPLPDLPGALATPHGLLAPAASWSAGADGGRLVVDGVEVLAGVRLAPVPEDPTKGSVLLLRHHDAPFTTSEVQVLSSLAERLLSAARGAENRRRTEVLARAGERLGAHRTPLSSEVAEILGDLTGSTWSGVVELDDDGAAALAGGSGTRLAAESGWPSRRGAAEAGADLAQVLLVHDAAVGPGSLLQGAPVRSVLRVPVLVDGAPKALLYALHTDPGAFSPAVVDAVCTLAGSTANALESFRLHAELQRSAHDLHVLHGLHGPHLPRRSAALDPLTGLADRALLLEELERRLAQPGRPGHVGVLFCDLDGFKSVNDHHGHDAGDQLLQRVAHRMAAALRPDDLLARVSGDEFVVVVDGLPSAALVATVGERLLRVVGQPVDVVGASGRRASVTVGGCFGGALVTRGGPAEQPTEPPTGTASERAAAALRDAEAAMSEAKRAGGHRVRLFDADAAVAAQRMSALDADLARALREESLEVHYQPVWDLVEDRATGVEALVRWRHETQGWISPEVFVPLAERSGAVVALGSLVLRRACSDLVGWGPVAAGARLSVNASPVELRRPEYAAGVLAVLADHGLASSRLVVEVTEGLPLGGPEVEQLQLLRRAGVRVVVDDFGVSHSDLARLKSLPVDGLKIDRSLVSGLSTSPDAHPLDSGLVEAILVLARAGRLSVVAEGLETADERAVLVSLGCRHAQGWLTGRPVPAFEVPAVLSRGGAA</sequence>
<dbReference type="InterPro" id="IPR043128">
    <property type="entry name" value="Rev_trsase/Diguanyl_cyclase"/>
</dbReference>
<gene>
    <name evidence="3" type="ORF">FMM08_02980</name>
</gene>
<dbReference type="PROSITE" id="PS50883">
    <property type="entry name" value="EAL"/>
    <property type="match status" value="1"/>
</dbReference>
<proteinExistence type="predicted"/>
<feature type="domain" description="EAL" evidence="1">
    <location>
        <begin position="557"/>
        <end position="812"/>
    </location>
</feature>
<dbReference type="CDD" id="cd01948">
    <property type="entry name" value="EAL"/>
    <property type="match status" value="1"/>
</dbReference>
<evidence type="ECO:0000259" key="1">
    <source>
        <dbReference type="PROSITE" id="PS50883"/>
    </source>
</evidence>
<dbReference type="SUPFAM" id="SSF55781">
    <property type="entry name" value="GAF domain-like"/>
    <property type="match status" value="1"/>
</dbReference>
<evidence type="ECO:0000313" key="4">
    <source>
        <dbReference type="Proteomes" id="UP000321234"/>
    </source>
</evidence>
<dbReference type="Proteomes" id="UP000321234">
    <property type="component" value="Unassembled WGS sequence"/>
</dbReference>
<dbReference type="InterPro" id="IPR029787">
    <property type="entry name" value="Nucleotide_cyclase"/>
</dbReference>
<keyword evidence="4" id="KW-1185">Reference proteome</keyword>
<comment type="caution">
    <text evidence="3">The sequence shown here is derived from an EMBL/GenBank/DDBJ whole genome shotgun (WGS) entry which is preliminary data.</text>
</comment>
<dbReference type="AlphaFoldDB" id="A0A5C8ZMY9"/>
<dbReference type="Gene3D" id="3.20.20.450">
    <property type="entry name" value="EAL domain"/>
    <property type="match status" value="1"/>
</dbReference>
<reference evidence="3 4" key="1">
    <citation type="submission" date="2019-07" db="EMBL/GenBank/DDBJ databases">
        <title>Quadrisphaera sp. strain DD2A genome sequencing and assembly.</title>
        <authorList>
            <person name="Kim I."/>
        </authorList>
    </citation>
    <scope>NUCLEOTIDE SEQUENCE [LARGE SCALE GENOMIC DNA]</scope>
    <source>
        <strain evidence="3 4">DD2A</strain>
    </source>
</reference>
<dbReference type="SMART" id="SM00065">
    <property type="entry name" value="GAF"/>
    <property type="match status" value="1"/>
</dbReference>